<name>A0A1Y2LX97_EPING</name>
<evidence type="ECO:0000256" key="3">
    <source>
        <dbReference type="ARBA" id="ARBA00022833"/>
    </source>
</evidence>
<keyword evidence="11" id="KW-1185">Reference proteome</keyword>
<dbReference type="CDD" id="cd12148">
    <property type="entry name" value="fungal_TF_MHR"/>
    <property type="match status" value="1"/>
</dbReference>
<dbReference type="GO" id="GO:0008270">
    <property type="term" value="F:zinc ion binding"/>
    <property type="evidence" value="ECO:0007669"/>
    <property type="project" value="InterPro"/>
</dbReference>
<dbReference type="InterPro" id="IPR036864">
    <property type="entry name" value="Zn2-C6_fun-type_DNA-bd_sf"/>
</dbReference>
<proteinExistence type="predicted"/>
<protein>
    <recommendedName>
        <fullName evidence="9">Zn(2)-C6 fungal-type domain-containing protein</fullName>
    </recommendedName>
</protein>
<evidence type="ECO:0000256" key="1">
    <source>
        <dbReference type="ARBA" id="ARBA00004123"/>
    </source>
</evidence>
<dbReference type="GO" id="GO:0043565">
    <property type="term" value="F:sequence-specific DNA binding"/>
    <property type="evidence" value="ECO:0007669"/>
    <property type="project" value="TreeGrafter"/>
</dbReference>
<evidence type="ECO:0000259" key="9">
    <source>
        <dbReference type="PROSITE" id="PS50048"/>
    </source>
</evidence>
<evidence type="ECO:0000313" key="11">
    <source>
        <dbReference type="Proteomes" id="UP000193240"/>
    </source>
</evidence>
<dbReference type="Proteomes" id="UP000193240">
    <property type="component" value="Unassembled WGS sequence"/>
</dbReference>
<dbReference type="EMBL" id="KZ107846">
    <property type="protein sequence ID" value="OSS48516.1"/>
    <property type="molecule type" value="Genomic_DNA"/>
</dbReference>
<keyword evidence="6" id="KW-0804">Transcription</keyword>
<evidence type="ECO:0000256" key="7">
    <source>
        <dbReference type="ARBA" id="ARBA00023242"/>
    </source>
</evidence>
<dbReference type="InParanoid" id="A0A1Y2LX97"/>
<dbReference type="AlphaFoldDB" id="A0A1Y2LX97"/>
<sequence>MPEKNKVRRRVLACARCRKRKLACDFKVPDCSRCLTAGVKCVGFDSSTASTLSYRSIADHLEAHIARLEGARSPSSSRRFGQLSPAASHASEAHPVQHVEEKCAFADSLVNQAMEDITPPFLGVSKARPILQCVVKGTQLPSRKGPVGSTDLDENHPRSIINPPTISLFRDLIADENGAKILFENYLERVITQYPIYHRTDVTTAFNSIYPQKPSKSGDDSVRNQYIVCMIMAISLSTHARKNVVKANQQAFQLVRCAMQWIPKVATNDIAGLQAILLLTQYIFLNPSMADLWLLTGLISQSVIDLGLHQELPNDEKISEYDRDMRRRLFWCAWEMEVGVCSIFLYPTSLPIKDIQVQFPLEIDDTAITQHGTVPEGRVSKFTQRIICSFRLIEAEFVSIMWHKEPIPAQFDSVESWSQDCIERMHQWQREIYAAAHANQDPGLFARWEEMMLYSDIAVPYAYFMLNRPSKRLPHPTTEQRLIAMTHAVKITAGYLKQSEAAPGRIKYVFHPCHHVFHCAIVFLEGLQYCKQEVLTSYSWEQVEESMNVFAECFRSIRERWAAATGCLEEYERSLAPVKKEYMDFYASKASITVLSVPSCNSGAQQEPSLATAEMGGLPHWNMFNPTAASESIEPLNAYAYTTTPRDWNAEFQLYPSVERMHEMETQ</sequence>
<dbReference type="Pfam" id="PF04082">
    <property type="entry name" value="Fungal_trans"/>
    <property type="match status" value="1"/>
</dbReference>
<evidence type="ECO:0000256" key="5">
    <source>
        <dbReference type="ARBA" id="ARBA00023125"/>
    </source>
</evidence>
<keyword evidence="4" id="KW-0805">Transcription regulation</keyword>
<dbReference type="InterPro" id="IPR052202">
    <property type="entry name" value="Yeast_MetPath_Reg"/>
</dbReference>
<dbReference type="GO" id="GO:0045944">
    <property type="term" value="P:positive regulation of transcription by RNA polymerase II"/>
    <property type="evidence" value="ECO:0007669"/>
    <property type="project" value="TreeGrafter"/>
</dbReference>
<dbReference type="PROSITE" id="PS00463">
    <property type="entry name" value="ZN2_CY6_FUNGAL_1"/>
    <property type="match status" value="1"/>
</dbReference>
<gene>
    <name evidence="10" type="ORF">B5807_07747</name>
</gene>
<evidence type="ECO:0000256" key="2">
    <source>
        <dbReference type="ARBA" id="ARBA00022723"/>
    </source>
</evidence>
<evidence type="ECO:0000313" key="10">
    <source>
        <dbReference type="EMBL" id="OSS48516.1"/>
    </source>
</evidence>
<dbReference type="PANTHER" id="PTHR47782:SF1">
    <property type="entry name" value="PYRIMIDINE PATHWAY REGULATORY PROTEIN 1"/>
    <property type="match status" value="1"/>
</dbReference>
<dbReference type="PROSITE" id="PS50048">
    <property type="entry name" value="ZN2_CY6_FUNGAL_2"/>
    <property type="match status" value="1"/>
</dbReference>
<dbReference type="SMART" id="SM00906">
    <property type="entry name" value="Fungal_trans"/>
    <property type="match status" value="1"/>
</dbReference>
<dbReference type="PANTHER" id="PTHR47782">
    <property type="entry name" value="ZN(II)2CYS6 TRANSCRIPTION FACTOR (EUROFUNG)-RELATED"/>
    <property type="match status" value="1"/>
</dbReference>
<feature type="domain" description="Zn(2)-C6 fungal-type" evidence="9">
    <location>
        <begin position="13"/>
        <end position="42"/>
    </location>
</feature>
<dbReference type="CDD" id="cd00067">
    <property type="entry name" value="GAL4"/>
    <property type="match status" value="1"/>
</dbReference>
<accession>A0A1Y2LX97</accession>
<dbReference type="Pfam" id="PF00172">
    <property type="entry name" value="Zn_clus"/>
    <property type="match status" value="1"/>
</dbReference>
<dbReference type="InterPro" id="IPR001138">
    <property type="entry name" value="Zn2Cys6_DnaBD"/>
</dbReference>
<comment type="subcellular location">
    <subcellularLocation>
        <location evidence="1">Nucleus</location>
    </subcellularLocation>
</comment>
<evidence type="ECO:0000256" key="8">
    <source>
        <dbReference type="SAM" id="MobiDB-lite"/>
    </source>
</evidence>
<reference evidence="10 11" key="1">
    <citation type="journal article" date="2017" name="Genome Announc.">
        <title>Genome sequence of the saprophytic ascomycete Epicoccum nigrum ICMP 19927 strain isolated from New Zealand.</title>
        <authorList>
            <person name="Fokin M."/>
            <person name="Fleetwood D."/>
            <person name="Weir B.S."/>
            <person name="Villas-Boas S.G."/>
        </authorList>
    </citation>
    <scope>NUCLEOTIDE SEQUENCE [LARGE SCALE GENOMIC DNA]</scope>
    <source>
        <strain evidence="10 11">ICMP 19927</strain>
    </source>
</reference>
<keyword evidence="7" id="KW-0539">Nucleus</keyword>
<evidence type="ECO:0000256" key="6">
    <source>
        <dbReference type="ARBA" id="ARBA00023163"/>
    </source>
</evidence>
<evidence type="ECO:0000256" key="4">
    <source>
        <dbReference type="ARBA" id="ARBA00023015"/>
    </source>
</evidence>
<keyword evidence="5" id="KW-0238">DNA-binding</keyword>
<dbReference type="GO" id="GO:0000981">
    <property type="term" value="F:DNA-binding transcription factor activity, RNA polymerase II-specific"/>
    <property type="evidence" value="ECO:0007669"/>
    <property type="project" value="InterPro"/>
</dbReference>
<feature type="region of interest" description="Disordered" evidence="8">
    <location>
        <begin position="69"/>
        <end position="95"/>
    </location>
</feature>
<dbReference type="SMART" id="SM00066">
    <property type="entry name" value="GAL4"/>
    <property type="match status" value="1"/>
</dbReference>
<dbReference type="OMA" id="WCAWEME"/>
<keyword evidence="3" id="KW-0862">Zinc</keyword>
<organism evidence="10 11">
    <name type="scientific">Epicoccum nigrum</name>
    <name type="common">Soil fungus</name>
    <name type="synonym">Epicoccum purpurascens</name>
    <dbReference type="NCBI Taxonomy" id="105696"/>
    <lineage>
        <taxon>Eukaryota</taxon>
        <taxon>Fungi</taxon>
        <taxon>Dikarya</taxon>
        <taxon>Ascomycota</taxon>
        <taxon>Pezizomycotina</taxon>
        <taxon>Dothideomycetes</taxon>
        <taxon>Pleosporomycetidae</taxon>
        <taxon>Pleosporales</taxon>
        <taxon>Pleosporineae</taxon>
        <taxon>Didymellaceae</taxon>
        <taxon>Epicoccum</taxon>
    </lineage>
</organism>
<dbReference type="SUPFAM" id="SSF57701">
    <property type="entry name" value="Zn2/Cys6 DNA-binding domain"/>
    <property type="match status" value="1"/>
</dbReference>
<dbReference type="GO" id="GO:0006351">
    <property type="term" value="P:DNA-templated transcription"/>
    <property type="evidence" value="ECO:0007669"/>
    <property type="project" value="InterPro"/>
</dbReference>
<dbReference type="Gene3D" id="4.10.240.10">
    <property type="entry name" value="Zn(2)-C6 fungal-type DNA-binding domain"/>
    <property type="match status" value="1"/>
</dbReference>
<dbReference type="InterPro" id="IPR007219">
    <property type="entry name" value="XnlR_reg_dom"/>
</dbReference>
<dbReference type="GO" id="GO:0005634">
    <property type="term" value="C:nucleus"/>
    <property type="evidence" value="ECO:0007669"/>
    <property type="project" value="UniProtKB-SubCell"/>
</dbReference>
<dbReference type="STRING" id="105696.A0A1Y2LX97"/>
<keyword evidence="2" id="KW-0479">Metal-binding</keyword>